<sequence>MPIEGGDSNTGDEGGSGRVRATPSYILATSGMGSLPNIKKLTGSANYNNWKFGVEMFLVAEELWPVVQGEEIDSRKDAKAKSKICLLIDESLYPIVRSCRMARDVWVKLEQNYECKGLSRRLGLLRQLFGLKLKQFGSMEEYLNEVLMISQKLDSIDAGLEDEFVGVVMLSGLSEEFEPMIMSIESSGVKITSDYIRSMLVQHESRQNNDKEKALASVNPKKKGFVPTCYKCNKKGHKSFQCKSKDAEKGTRQEKKDSEKHQSLLALSAMKSYHDAWIIDSGASSHMTMREDWMTNSKPRIQDITVANNSKITAKSCGDVRMKLSNDSSETTIRDVLYIPELNTNLLSVGKIVDKGKVVIFSKEGCKIFDEDSCEVQGDATAQGTFEEGVFKLGVSEVIEQANAVTKKQESQVLWHKRLGHLNAKSMMLLREGLATGMTYDNTFFKRCIACIKGKHSRLPFKSSKFRAKEKLELVHSDVCGPMSVDSWSGSRFALTFTDDCTRKTFVYMMKHKSEVKEIFREFKALVENQTNKKIRILRTDNGTEYVNNDLKKFFKDSGIVHQTTVRYTPEQLGVAERVNRTIIEKTRSMLQEANLNFKYWAEALSTATYLKNRSPTKVLRGMTPEEAWTGDRVDLSHLRVFGCRAFAHIPAAKRTKLEAKSKEYVFTGYCENTKGYRLIDPENPKYIEKARDVIFLEEEMIGEPDNFDEKPTSKDDGEITIIQVSEVDEDTDPQEETGEEFRLEHDDEEEVDEEQLDEGVNEPQETFELRRSSRTPQPRRWPSYMQLYSCKSNEMDEPENYKEVLESSEKEKWIDAMKDEMNSMKKNKVWELIDRPRDGHVVKNKWLFKKKTGVDGKVTKFKARLVAKGFSQQFGIDYQETFAPVVRNSTIRLLMALATEKNLDIFHMDINTAFLYGELNETVFMEQPEGFKVEGNKERQVIVWDGELNETE</sequence>
<dbReference type="InterPro" id="IPR001878">
    <property type="entry name" value="Znf_CCHC"/>
</dbReference>
<feature type="domain" description="CCHC-type" evidence="19">
    <location>
        <begin position="229"/>
        <end position="244"/>
    </location>
</feature>
<dbReference type="GO" id="GO:0003676">
    <property type="term" value="F:nucleic acid binding"/>
    <property type="evidence" value="ECO:0007669"/>
    <property type="project" value="InterPro"/>
</dbReference>
<keyword evidence="3" id="KW-0645">Protease</keyword>
<dbReference type="InterPro" id="IPR001584">
    <property type="entry name" value="Integrase_cat-core"/>
</dbReference>
<dbReference type="GO" id="GO:0003964">
    <property type="term" value="F:RNA-directed DNA polymerase activity"/>
    <property type="evidence" value="ECO:0007669"/>
    <property type="project" value="UniProtKB-KW"/>
</dbReference>
<reference evidence="21" key="1">
    <citation type="journal article" date="2021" name="Mol. Ecol. Resour.">
        <title>Apolygus lucorum genome provides insights into omnivorousness and mesophyll feeding.</title>
        <authorList>
            <person name="Liu Y."/>
            <person name="Liu H."/>
            <person name="Wang H."/>
            <person name="Huang T."/>
            <person name="Liu B."/>
            <person name="Yang B."/>
            <person name="Yin L."/>
            <person name="Li B."/>
            <person name="Zhang Y."/>
            <person name="Zhang S."/>
            <person name="Jiang F."/>
            <person name="Zhang X."/>
            <person name="Ren Y."/>
            <person name="Wang B."/>
            <person name="Wang S."/>
            <person name="Lu Y."/>
            <person name="Wu K."/>
            <person name="Fan W."/>
            <person name="Wang G."/>
        </authorList>
    </citation>
    <scope>NUCLEOTIDE SEQUENCE</scope>
    <source>
        <strain evidence="21">12Hb</strain>
    </source>
</reference>
<evidence type="ECO:0000259" key="19">
    <source>
        <dbReference type="PROSITE" id="PS50158"/>
    </source>
</evidence>
<evidence type="ECO:0000256" key="15">
    <source>
        <dbReference type="ARBA" id="ARBA00023172"/>
    </source>
</evidence>
<organism evidence="21 22">
    <name type="scientific">Apolygus lucorum</name>
    <name type="common">Small green plant bug</name>
    <name type="synonym">Lygocoris lucorum</name>
    <dbReference type="NCBI Taxonomy" id="248454"/>
    <lineage>
        <taxon>Eukaryota</taxon>
        <taxon>Metazoa</taxon>
        <taxon>Ecdysozoa</taxon>
        <taxon>Arthropoda</taxon>
        <taxon>Hexapoda</taxon>
        <taxon>Insecta</taxon>
        <taxon>Pterygota</taxon>
        <taxon>Neoptera</taxon>
        <taxon>Paraneoptera</taxon>
        <taxon>Hemiptera</taxon>
        <taxon>Heteroptera</taxon>
        <taxon>Panheteroptera</taxon>
        <taxon>Cimicomorpha</taxon>
        <taxon>Miridae</taxon>
        <taxon>Mirini</taxon>
        <taxon>Apolygus</taxon>
    </lineage>
</organism>
<keyword evidence="22" id="KW-1185">Reference proteome</keyword>
<dbReference type="EMBL" id="WIXP02000011">
    <property type="protein sequence ID" value="KAF6203143.1"/>
    <property type="molecule type" value="Genomic_DNA"/>
</dbReference>
<evidence type="ECO:0000256" key="13">
    <source>
        <dbReference type="ARBA" id="ARBA00022932"/>
    </source>
</evidence>
<evidence type="ECO:0000256" key="18">
    <source>
        <dbReference type="SAM" id="MobiDB-lite"/>
    </source>
</evidence>
<comment type="function">
    <text evidence="1">The aspartyl protease (PR) mediates the proteolytic cleavages of the Gag and Gag-Pol polyproteins after assembly of the VLP.</text>
</comment>
<evidence type="ECO:0000256" key="12">
    <source>
        <dbReference type="ARBA" id="ARBA00022918"/>
    </source>
</evidence>
<evidence type="ECO:0000259" key="20">
    <source>
        <dbReference type="PROSITE" id="PS50994"/>
    </source>
</evidence>
<dbReference type="Pfam" id="PF25597">
    <property type="entry name" value="SH3_retrovirus"/>
    <property type="match status" value="1"/>
</dbReference>
<dbReference type="Pfam" id="PF14223">
    <property type="entry name" value="Retrotran_gag_2"/>
    <property type="match status" value="1"/>
</dbReference>
<feature type="domain" description="Integrase catalytic" evidence="20">
    <location>
        <begin position="467"/>
        <end position="633"/>
    </location>
</feature>
<dbReference type="Pfam" id="PF22936">
    <property type="entry name" value="Pol_BBD"/>
    <property type="match status" value="1"/>
</dbReference>
<dbReference type="Pfam" id="PF00665">
    <property type="entry name" value="rve"/>
    <property type="match status" value="1"/>
</dbReference>
<evidence type="ECO:0000256" key="16">
    <source>
        <dbReference type="ARBA" id="ARBA00023268"/>
    </source>
</evidence>
<evidence type="ECO:0000256" key="11">
    <source>
        <dbReference type="ARBA" id="ARBA00022908"/>
    </source>
</evidence>
<dbReference type="AlphaFoldDB" id="A0A8S9X2H2"/>
<dbReference type="GO" id="GO:0006310">
    <property type="term" value="P:DNA recombination"/>
    <property type="evidence" value="ECO:0007669"/>
    <property type="project" value="UniProtKB-KW"/>
</dbReference>
<protein>
    <recommendedName>
        <fullName evidence="23">Retrovirus-related Pol polyprotein from transposon TNT 1-94</fullName>
    </recommendedName>
</protein>
<keyword evidence="13" id="KW-0239">DNA-directed DNA polymerase</keyword>
<evidence type="ECO:0000256" key="1">
    <source>
        <dbReference type="ARBA" id="ARBA00002180"/>
    </source>
</evidence>
<dbReference type="GO" id="GO:0008270">
    <property type="term" value="F:zinc ion binding"/>
    <property type="evidence" value="ECO:0007669"/>
    <property type="project" value="UniProtKB-KW"/>
</dbReference>
<dbReference type="PROSITE" id="PS50158">
    <property type="entry name" value="ZF_CCHC"/>
    <property type="match status" value="1"/>
</dbReference>
<gene>
    <name evidence="21" type="ORF">GE061_003559</name>
</gene>
<keyword evidence="14" id="KW-0917">Virion maturation</keyword>
<dbReference type="SUPFAM" id="SSF53098">
    <property type="entry name" value="Ribonuclease H-like"/>
    <property type="match status" value="1"/>
</dbReference>
<comment type="caution">
    <text evidence="21">The sequence shown here is derived from an EMBL/GenBank/DDBJ whole genome shotgun (WGS) entry which is preliminary data.</text>
</comment>
<evidence type="ECO:0000313" key="22">
    <source>
        <dbReference type="Proteomes" id="UP000466442"/>
    </source>
</evidence>
<evidence type="ECO:0000256" key="5">
    <source>
        <dbReference type="ARBA" id="ARBA00022723"/>
    </source>
</evidence>
<keyword evidence="5" id="KW-0479">Metal-binding</keyword>
<proteinExistence type="predicted"/>
<dbReference type="InterPro" id="IPR025724">
    <property type="entry name" value="GAG-pre-integrase_dom"/>
</dbReference>
<evidence type="ECO:0000256" key="10">
    <source>
        <dbReference type="ARBA" id="ARBA00022842"/>
    </source>
</evidence>
<dbReference type="InterPro" id="IPR012337">
    <property type="entry name" value="RNaseH-like_sf"/>
</dbReference>
<keyword evidence="9" id="KW-0067">ATP-binding</keyword>
<dbReference type="GO" id="GO:0008233">
    <property type="term" value="F:peptidase activity"/>
    <property type="evidence" value="ECO:0007669"/>
    <property type="project" value="UniProtKB-KW"/>
</dbReference>
<evidence type="ECO:0000256" key="3">
    <source>
        <dbReference type="ARBA" id="ARBA00022670"/>
    </source>
</evidence>
<evidence type="ECO:0000256" key="8">
    <source>
        <dbReference type="ARBA" id="ARBA00022801"/>
    </source>
</evidence>
<keyword evidence="2" id="KW-1188">Viral release from host cell</keyword>
<keyword evidence="7" id="KW-0255">Endonuclease</keyword>
<dbReference type="PANTHER" id="PTHR42648">
    <property type="entry name" value="TRANSPOSASE, PUTATIVE-RELATED"/>
    <property type="match status" value="1"/>
</dbReference>
<dbReference type="PROSITE" id="PS50994">
    <property type="entry name" value="INTEGRASE"/>
    <property type="match status" value="1"/>
</dbReference>
<dbReference type="GO" id="GO:0005524">
    <property type="term" value="F:ATP binding"/>
    <property type="evidence" value="ECO:0007669"/>
    <property type="project" value="UniProtKB-KW"/>
</dbReference>
<dbReference type="GO" id="GO:0004519">
    <property type="term" value="F:endonuclease activity"/>
    <property type="evidence" value="ECO:0007669"/>
    <property type="project" value="UniProtKB-KW"/>
</dbReference>
<keyword evidence="6" id="KW-0547">Nucleotide-binding</keyword>
<keyword evidence="12" id="KW-0695">RNA-directed DNA polymerase</keyword>
<dbReference type="InterPro" id="IPR013103">
    <property type="entry name" value="RVT_2"/>
</dbReference>
<feature type="region of interest" description="Disordered" evidence="18">
    <location>
        <begin position="728"/>
        <end position="779"/>
    </location>
</feature>
<evidence type="ECO:0000256" key="9">
    <source>
        <dbReference type="ARBA" id="ARBA00022840"/>
    </source>
</evidence>
<evidence type="ECO:0000256" key="7">
    <source>
        <dbReference type="ARBA" id="ARBA00022759"/>
    </source>
</evidence>
<dbReference type="GO" id="GO:0003887">
    <property type="term" value="F:DNA-directed DNA polymerase activity"/>
    <property type="evidence" value="ECO:0007669"/>
    <property type="project" value="UniProtKB-KW"/>
</dbReference>
<keyword evidence="10" id="KW-0460">Magnesium</keyword>
<keyword evidence="13" id="KW-0808">Transferase</keyword>
<dbReference type="InterPro" id="IPR036397">
    <property type="entry name" value="RNaseH_sf"/>
</dbReference>
<evidence type="ECO:0000256" key="2">
    <source>
        <dbReference type="ARBA" id="ARBA00022612"/>
    </source>
</evidence>
<dbReference type="Pfam" id="PF07727">
    <property type="entry name" value="RVT_2"/>
    <property type="match status" value="1"/>
</dbReference>
<dbReference type="Proteomes" id="UP000466442">
    <property type="component" value="Unassembled WGS sequence"/>
</dbReference>
<dbReference type="OrthoDB" id="6629321at2759"/>
<evidence type="ECO:0000256" key="4">
    <source>
        <dbReference type="ARBA" id="ARBA00022722"/>
    </source>
</evidence>
<keyword evidence="17" id="KW-0863">Zinc-finger</keyword>
<keyword evidence="4" id="KW-0540">Nuclease</keyword>
<evidence type="ECO:0000256" key="6">
    <source>
        <dbReference type="ARBA" id="ARBA00022741"/>
    </source>
</evidence>
<name>A0A8S9X2H2_APOLU</name>
<dbReference type="GO" id="GO:0015074">
    <property type="term" value="P:DNA integration"/>
    <property type="evidence" value="ECO:0007669"/>
    <property type="project" value="UniProtKB-KW"/>
</dbReference>
<dbReference type="InterPro" id="IPR054722">
    <property type="entry name" value="PolX-like_BBD"/>
</dbReference>
<feature type="compositionally biased region" description="Acidic residues" evidence="18">
    <location>
        <begin position="747"/>
        <end position="761"/>
    </location>
</feature>
<dbReference type="PANTHER" id="PTHR42648:SF11">
    <property type="entry name" value="TRANSPOSON TY4-P GAG-POL POLYPROTEIN"/>
    <property type="match status" value="1"/>
</dbReference>
<dbReference type="SMART" id="SM00343">
    <property type="entry name" value="ZnF_C2HC"/>
    <property type="match status" value="1"/>
</dbReference>
<dbReference type="Pfam" id="PF13976">
    <property type="entry name" value="gag_pre-integrs"/>
    <property type="match status" value="1"/>
</dbReference>
<keyword evidence="13" id="KW-0548">Nucleotidyltransferase</keyword>
<dbReference type="Gene3D" id="3.30.420.10">
    <property type="entry name" value="Ribonuclease H-like superfamily/Ribonuclease H"/>
    <property type="match status" value="1"/>
</dbReference>
<keyword evidence="8" id="KW-0378">Hydrolase</keyword>
<keyword evidence="11" id="KW-0229">DNA integration</keyword>
<evidence type="ECO:0000313" key="21">
    <source>
        <dbReference type="EMBL" id="KAF6203143.1"/>
    </source>
</evidence>
<evidence type="ECO:0000256" key="14">
    <source>
        <dbReference type="ARBA" id="ARBA00023113"/>
    </source>
</evidence>
<dbReference type="InterPro" id="IPR039537">
    <property type="entry name" value="Retrotran_Ty1/copia-like"/>
</dbReference>
<keyword evidence="17" id="KW-0862">Zinc</keyword>
<evidence type="ECO:0000256" key="17">
    <source>
        <dbReference type="PROSITE-ProRule" id="PRU00047"/>
    </source>
</evidence>
<dbReference type="InterPro" id="IPR057670">
    <property type="entry name" value="SH3_retrovirus"/>
</dbReference>
<keyword evidence="16" id="KW-0511">Multifunctional enzyme</keyword>
<dbReference type="GO" id="GO:0006508">
    <property type="term" value="P:proteolysis"/>
    <property type="evidence" value="ECO:0007669"/>
    <property type="project" value="UniProtKB-KW"/>
</dbReference>
<accession>A0A8S9X2H2</accession>
<keyword evidence="15" id="KW-0233">DNA recombination</keyword>
<evidence type="ECO:0008006" key="23">
    <source>
        <dbReference type="Google" id="ProtNLM"/>
    </source>
</evidence>
<feature type="compositionally biased region" description="Acidic residues" evidence="18">
    <location>
        <begin position="728"/>
        <end position="739"/>
    </location>
</feature>